<keyword evidence="2" id="KW-1185">Reference proteome</keyword>
<evidence type="ECO:0000313" key="1">
    <source>
        <dbReference type="EMBL" id="KAH7912650.1"/>
    </source>
</evidence>
<dbReference type="Proteomes" id="UP000790377">
    <property type="component" value="Unassembled WGS sequence"/>
</dbReference>
<sequence>MASRLYRKSRIINLPGAGSEYLEVSASMSLGADPATISRTVWSTTGSSSAAGATSSTSSNMFSTSDTIASTSDDPTTSASSTVISTTSDTTISNSWNTTTTTTSIIITGTTTDFTTTSVTSAGTSTSTEVITSTFSSASTSSITSTTSNLVTFSTSSTSSDIDWTTIYVYTSPGSPSAMSSTTVSTGILSTQRSSDPAARITLNPASIAGVTLGALGAIAFGVLWLFCARRRQRKLHPLSSRVEDDDSGTEGDMRGPLDDEVDGQRAMEERYAGILAALHLGASSPHPTLPGTQTGEVGTAEVGVNLVVV</sequence>
<dbReference type="EMBL" id="MU267647">
    <property type="protein sequence ID" value="KAH7912650.1"/>
    <property type="molecule type" value="Genomic_DNA"/>
</dbReference>
<organism evidence="1 2">
    <name type="scientific">Hygrophoropsis aurantiaca</name>
    <dbReference type="NCBI Taxonomy" id="72124"/>
    <lineage>
        <taxon>Eukaryota</taxon>
        <taxon>Fungi</taxon>
        <taxon>Dikarya</taxon>
        <taxon>Basidiomycota</taxon>
        <taxon>Agaricomycotina</taxon>
        <taxon>Agaricomycetes</taxon>
        <taxon>Agaricomycetidae</taxon>
        <taxon>Boletales</taxon>
        <taxon>Coniophorineae</taxon>
        <taxon>Hygrophoropsidaceae</taxon>
        <taxon>Hygrophoropsis</taxon>
    </lineage>
</organism>
<gene>
    <name evidence="1" type="ORF">BJ138DRAFT_757455</name>
</gene>
<name>A0ACB8AHI2_9AGAM</name>
<accession>A0ACB8AHI2</accession>
<evidence type="ECO:0000313" key="2">
    <source>
        <dbReference type="Proteomes" id="UP000790377"/>
    </source>
</evidence>
<reference evidence="1" key="1">
    <citation type="journal article" date="2021" name="New Phytol.">
        <title>Evolutionary innovations through gain and loss of genes in the ectomycorrhizal Boletales.</title>
        <authorList>
            <person name="Wu G."/>
            <person name="Miyauchi S."/>
            <person name="Morin E."/>
            <person name="Kuo A."/>
            <person name="Drula E."/>
            <person name="Varga T."/>
            <person name="Kohler A."/>
            <person name="Feng B."/>
            <person name="Cao Y."/>
            <person name="Lipzen A."/>
            <person name="Daum C."/>
            <person name="Hundley H."/>
            <person name="Pangilinan J."/>
            <person name="Johnson J."/>
            <person name="Barry K."/>
            <person name="LaButti K."/>
            <person name="Ng V."/>
            <person name="Ahrendt S."/>
            <person name="Min B."/>
            <person name="Choi I.G."/>
            <person name="Park H."/>
            <person name="Plett J.M."/>
            <person name="Magnuson J."/>
            <person name="Spatafora J.W."/>
            <person name="Nagy L.G."/>
            <person name="Henrissat B."/>
            <person name="Grigoriev I.V."/>
            <person name="Yang Z.L."/>
            <person name="Xu J."/>
            <person name="Martin F.M."/>
        </authorList>
    </citation>
    <scope>NUCLEOTIDE SEQUENCE</scope>
    <source>
        <strain evidence="1">ATCC 28755</strain>
    </source>
</reference>
<protein>
    <submittedName>
        <fullName evidence="1">Uncharacterized protein</fullName>
    </submittedName>
</protein>
<comment type="caution">
    <text evidence="1">The sequence shown here is derived from an EMBL/GenBank/DDBJ whole genome shotgun (WGS) entry which is preliminary data.</text>
</comment>
<proteinExistence type="predicted"/>